<evidence type="ECO:0008006" key="4">
    <source>
        <dbReference type="Google" id="ProtNLM"/>
    </source>
</evidence>
<accession>A0ABP9AKU7</accession>
<dbReference type="EMBL" id="BAABKO010000006">
    <property type="protein sequence ID" value="GAA4782602.1"/>
    <property type="molecule type" value="Genomic_DNA"/>
</dbReference>
<name>A0ABP9AKU7_9MICO</name>
<dbReference type="Proteomes" id="UP001501645">
    <property type="component" value="Unassembled WGS sequence"/>
</dbReference>
<gene>
    <name evidence="2" type="ORF">GCM10023351_29890</name>
</gene>
<feature type="signal peptide" evidence="1">
    <location>
        <begin position="1"/>
        <end position="19"/>
    </location>
</feature>
<comment type="caution">
    <text evidence="2">The sequence shown here is derived from an EMBL/GenBank/DDBJ whole genome shotgun (WGS) entry which is preliminary data.</text>
</comment>
<dbReference type="RefSeq" id="WP_345440897.1">
    <property type="nucleotide sequence ID" value="NZ_BAABKO010000006.1"/>
</dbReference>
<dbReference type="PROSITE" id="PS51257">
    <property type="entry name" value="PROKAR_LIPOPROTEIN"/>
    <property type="match status" value="1"/>
</dbReference>
<reference evidence="3" key="1">
    <citation type="journal article" date="2019" name="Int. J. Syst. Evol. Microbiol.">
        <title>The Global Catalogue of Microorganisms (GCM) 10K type strain sequencing project: providing services to taxonomists for standard genome sequencing and annotation.</title>
        <authorList>
            <consortium name="The Broad Institute Genomics Platform"/>
            <consortium name="The Broad Institute Genome Sequencing Center for Infectious Disease"/>
            <person name="Wu L."/>
            <person name="Ma J."/>
        </authorList>
    </citation>
    <scope>NUCLEOTIDE SEQUENCE [LARGE SCALE GENOMIC DNA]</scope>
    <source>
        <strain evidence="3">JCM 18537</strain>
    </source>
</reference>
<sequence length="124" mass="12555">MRRPALAVVLALLAASSLAGCAQATQAAGEALGIPVAELCATADDAYAQYQALLEQGATTEEQLSAGRDDLVATLEGLADDLGGQVGDLVRANAEQLAQTSDLRAPETIEAVEQAKSSVDALCG</sequence>
<keyword evidence="1" id="KW-0732">Signal</keyword>
<protein>
    <recommendedName>
        <fullName evidence="4">Lipoprotein</fullName>
    </recommendedName>
</protein>
<feature type="chain" id="PRO_5047437136" description="Lipoprotein" evidence="1">
    <location>
        <begin position="20"/>
        <end position="124"/>
    </location>
</feature>
<keyword evidence="3" id="KW-1185">Reference proteome</keyword>
<evidence type="ECO:0000313" key="2">
    <source>
        <dbReference type="EMBL" id="GAA4782602.1"/>
    </source>
</evidence>
<evidence type="ECO:0000313" key="3">
    <source>
        <dbReference type="Proteomes" id="UP001501645"/>
    </source>
</evidence>
<organism evidence="2 3">
    <name type="scientific">Microbacterium gilvum</name>
    <dbReference type="NCBI Taxonomy" id="1336204"/>
    <lineage>
        <taxon>Bacteria</taxon>
        <taxon>Bacillati</taxon>
        <taxon>Actinomycetota</taxon>
        <taxon>Actinomycetes</taxon>
        <taxon>Micrococcales</taxon>
        <taxon>Microbacteriaceae</taxon>
        <taxon>Microbacterium</taxon>
    </lineage>
</organism>
<evidence type="ECO:0000256" key="1">
    <source>
        <dbReference type="SAM" id="SignalP"/>
    </source>
</evidence>
<proteinExistence type="predicted"/>